<keyword evidence="2 8" id="KW-0812">Transmembrane</keyword>
<feature type="transmembrane region" description="Helical" evidence="8">
    <location>
        <begin position="20"/>
        <end position="42"/>
    </location>
</feature>
<dbReference type="InterPro" id="IPR001054">
    <property type="entry name" value="A/G_cyclase"/>
</dbReference>
<feature type="transmembrane region" description="Helical" evidence="8">
    <location>
        <begin position="278"/>
        <end position="300"/>
    </location>
</feature>
<keyword evidence="5 8" id="KW-0472">Membrane</keyword>
<evidence type="ECO:0000313" key="11">
    <source>
        <dbReference type="Proteomes" id="UP001431209"/>
    </source>
</evidence>
<dbReference type="InterPro" id="IPR005330">
    <property type="entry name" value="MHYT_dom"/>
</dbReference>
<dbReference type="Pfam" id="PF00211">
    <property type="entry name" value="Guanylate_cyc"/>
    <property type="match status" value="1"/>
</dbReference>
<dbReference type="PANTHER" id="PTHR11920">
    <property type="entry name" value="GUANYLYL CYCLASE"/>
    <property type="match status" value="1"/>
</dbReference>
<dbReference type="AlphaFoldDB" id="A0AAW2YTI4"/>
<feature type="transmembrane region" description="Helical" evidence="8">
    <location>
        <begin position="167"/>
        <end position="187"/>
    </location>
</feature>
<dbReference type="GO" id="GO:0000166">
    <property type="term" value="F:nucleotide binding"/>
    <property type="evidence" value="ECO:0007669"/>
    <property type="project" value="UniProtKB-KW"/>
</dbReference>
<dbReference type="GO" id="GO:0016849">
    <property type="term" value="F:phosphorus-oxygen lyase activity"/>
    <property type="evidence" value="ECO:0007669"/>
    <property type="project" value="InterPro"/>
</dbReference>
<evidence type="ECO:0000256" key="1">
    <source>
        <dbReference type="ARBA" id="ARBA00004370"/>
    </source>
</evidence>
<dbReference type="Gene3D" id="3.30.70.1230">
    <property type="entry name" value="Nucleotide cyclase"/>
    <property type="match status" value="1"/>
</dbReference>
<dbReference type="InterPro" id="IPR036259">
    <property type="entry name" value="MFS_trans_sf"/>
</dbReference>
<organism evidence="10 11">
    <name type="scientific">Acrasis kona</name>
    <dbReference type="NCBI Taxonomy" id="1008807"/>
    <lineage>
        <taxon>Eukaryota</taxon>
        <taxon>Discoba</taxon>
        <taxon>Heterolobosea</taxon>
        <taxon>Tetramitia</taxon>
        <taxon>Eutetramitia</taxon>
        <taxon>Acrasidae</taxon>
        <taxon>Acrasis</taxon>
    </lineage>
</organism>
<evidence type="ECO:0000256" key="4">
    <source>
        <dbReference type="ARBA" id="ARBA00022989"/>
    </source>
</evidence>
<dbReference type="CDD" id="cd07302">
    <property type="entry name" value="CHD"/>
    <property type="match status" value="1"/>
</dbReference>
<evidence type="ECO:0000256" key="6">
    <source>
        <dbReference type="ARBA" id="ARBA00023239"/>
    </source>
</evidence>
<feature type="domain" description="Guanylate cyclase" evidence="9">
    <location>
        <begin position="353"/>
        <end position="509"/>
    </location>
</feature>
<keyword evidence="6 7" id="KW-0456">Lyase</keyword>
<name>A0AAW2YTI4_9EUKA</name>
<dbReference type="EMBL" id="JAOPGA020000657">
    <property type="protein sequence ID" value="KAL0480399.1"/>
    <property type="molecule type" value="Genomic_DNA"/>
</dbReference>
<evidence type="ECO:0000256" key="8">
    <source>
        <dbReference type="SAM" id="Phobius"/>
    </source>
</evidence>
<dbReference type="Proteomes" id="UP001431209">
    <property type="component" value="Unassembled WGS sequence"/>
</dbReference>
<dbReference type="Pfam" id="PF03707">
    <property type="entry name" value="MHYT"/>
    <property type="match status" value="1"/>
</dbReference>
<keyword evidence="11" id="KW-1185">Reference proteome</keyword>
<evidence type="ECO:0000256" key="2">
    <source>
        <dbReference type="ARBA" id="ARBA00022692"/>
    </source>
</evidence>
<comment type="caution">
    <text evidence="10">The sequence shown here is derived from an EMBL/GenBank/DDBJ whole genome shotgun (WGS) entry which is preliminary data.</text>
</comment>
<reference evidence="10 11" key="1">
    <citation type="submission" date="2024-03" db="EMBL/GenBank/DDBJ databases">
        <title>The Acrasis kona genome and developmental transcriptomes reveal deep origins of eukaryotic multicellular pathways.</title>
        <authorList>
            <person name="Sheikh S."/>
            <person name="Fu C.-J."/>
            <person name="Brown M.W."/>
            <person name="Baldauf S.L."/>
        </authorList>
    </citation>
    <scope>NUCLEOTIDE SEQUENCE [LARGE SCALE GENOMIC DNA]</scope>
    <source>
        <strain evidence="10 11">ATCC MYA-3509</strain>
    </source>
</reference>
<dbReference type="InterPro" id="IPR018297">
    <property type="entry name" value="A/G_cyclase_CS"/>
</dbReference>
<keyword evidence="3" id="KW-0547">Nucleotide-binding</keyword>
<dbReference type="GO" id="GO:0016020">
    <property type="term" value="C:membrane"/>
    <property type="evidence" value="ECO:0007669"/>
    <property type="project" value="UniProtKB-SubCell"/>
</dbReference>
<proteinExistence type="inferred from homology"/>
<comment type="subcellular location">
    <subcellularLocation>
        <location evidence="1">Membrane</location>
    </subcellularLocation>
</comment>
<dbReference type="GO" id="GO:0035556">
    <property type="term" value="P:intracellular signal transduction"/>
    <property type="evidence" value="ECO:0007669"/>
    <property type="project" value="InterPro"/>
</dbReference>
<dbReference type="GO" id="GO:0009190">
    <property type="term" value="P:cyclic nucleotide biosynthetic process"/>
    <property type="evidence" value="ECO:0007669"/>
    <property type="project" value="InterPro"/>
</dbReference>
<comment type="similarity">
    <text evidence="7">Belongs to the adenylyl cyclase class-4/guanylyl cyclase family.</text>
</comment>
<accession>A0AAW2YTI4</accession>
<evidence type="ECO:0000256" key="5">
    <source>
        <dbReference type="ARBA" id="ARBA00023136"/>
    </source>
</evidence>
<keyword evidence="4 8" id="KW-1133">Transmembrane helix</keyword>
<sequence length="554" mass="61330">MMALSLLSGGKIINIKYDIVATVMSAFIASSSVAVAFIITSLQKLVIPFRDMLRRHAVASCSKYDLKGGQKEKANILLDLDDKSKIGLTKLFVDAPATPRVSELVEFTGAVRRNSAMSHASRYVVEEEVSSSQELIVSSDLESLSKWGALWLKIRPRIFGDDNLPHIVQILFAAVFTTTGVGAMHYYGMTAMQQSGLAIIFNPGVVIASLIIAYVASVAALWLCYNLEKEWQQLGSAVVMAIAVCGMHYTGMAGASYILDTSRFDFEQIDGVGGLQLLFYVTLCTCIVCFIMIIIISSCVSRDRSSLRLLNEEINNEKEKSEHLLLNILPQEIANKIKLNNSEMICEEYESVTVVFSDIVKFTTISENATPTILVTLLHGLFSRFDDVLMELGLEKIKTIGDAYMAVAGLPTERKDHAEIAVKFGLGMIRVVREFNQFFIGSVQSKIENASMKDLSYRSRVVPMLEETRESLQIRVGMNTGKVVAGVIGSNKFCFDIYGDAVNVASRMESFGVPMRVNMSPSTYELVKDMYSFEERSADVKGKGRMSMYLLVEQ</sequence>
<dbReference type="PROSITE" id="PS00452">
    <property type="entry name" value="GUANYLATE_CYCLASE_1"/>
    <property type="match status" value="1"/>
</dbReference>
<dbReference type="SUPFAM" id="SSF55073">
    <property type="entry name" value="Nucleotide cyclase"/>
    <property type="match status" value="1"/>
</dbReference>
<dbReference type="PANTHER" id="PTHR11920:SF335">
    <property type="entry name" value="GUANYLATE CYCLASE"/>
    <property type="match status" value="1"/>
</dbReference>
<evidence type="ECO:0000259" key="9">
    <source>
        <dbReference type="PROSITE" id="PS50125"/>
    </source>
</evidence>
<gene>
    <name evidence="10" type="ORF">AKO1_011055</name>
</gene>
<dbReference type="InterPro" id="IPR029787">
    <property type="entry name" value="Nucleotide_cyclase"/>
</dbReference>
<dbReference type="PROSITE" id="PS50125">
    <property type="entry name" value="GUANYLATE_CYCLASE_2"/>
    <property type="match status" value="1"/>
</dbReference>
<evidence type="ECO:0000313" key="10">
    <source>
        <dbReference type="EMBL" id="KAL0480399.1"/>
    </source>
</evidence>
<dbReference type="SMART" id="SM00044">
    <property type="entry name" value="CYCc"/>
    <property type="match status" value="1"/>
</dbReference>
<dbReference type="InterPro" id="IPR050401">
    <property type="entry name" value="Cyclic_nucleotide_synthase"/>
</dbReference>
<protein>
    <submittedName>
        <fullName evidence="10">Adenylate cyclase</fullName>
    </submittedName>
</protein>
<evidence type="ECO:0000256" key="3">
    <source>
        <dbReference type="ARBA" id="ARBA00022741"/>
    </source>
</evidence>
<feature type="transmembrane region" description="Helical" evidence="8">
    <location>
        <begin position="237"/>
        <end position="258"/>
    </location>
</feature>
<feature type="transmembrane region" description="Helical" evidence="8">
    <location>
        <begin position="199"/>
        <end position="225"/>
    </location>
</feature>
<evidence type="ECO:0000256" key="7">
    <source>
        <dbReference type="RuleBase" id="RU000405"/>
    </source>
</evidence>
<dbReference type="SUPFAM" id="SSF103473">
    <property type="entry name" value="MFS general substrate transporter"/>
    <property type="match status" value="1"/>
</dbReference>